<evidence type="ECO:0000256" key="5">
    <source>
        <dbReference type="ARBA" id="ARBA00023110"/>
    </source>
</evidence>
<evidence type="ECO:0000256" key="7">
    <source>
        <dbReference type="ARBA" id="ARBA00031484"/>
    </source>
</evidence>
<dbReference type="InterPro" id="IPR046357">
    <property type="entry name" value="PPIase_dom_sf"/>
</dbReference>
<name>A0A7W4KFE6_9PROT</name>
<evidence type="ECO:0000256" key="4">
    <source>
        <dbReference type="ARBA" id="ARBA00018370"/>
    </source>
</evidence>
<evidence type="ECO:0000259" key="9">
    <source>
        <dbReference type="PROSITE" id="PS50198"/>
    </source>
</evidence>
<protein>
    <recommendedName>
        <fullName evidence="4">Parvulin-like PPIase</fullName>
        <ecNumber evidence="3">5.2.1.8</ecNumber>
    </recommendedName>
    <alternativeName>
        <fullName evidence="6">Peptidyl-prolyl cis-trans isomerase plp</fullName>
    </alternativeName>
    <alternativeName>
        <fullName evidence="7">Rotamase plp</fullName>
    </alternativeName>
</protein>
<evidence type="ECO:0000313" key="11">
    <source>
        <dbReference type="Proteomes" id="UP000540556"/>
    </source>
</evidence>
<evidence type="ECO:0000313" key="10">
    <source>
        <dbReference type="EMBL" id="MBB2205893.1"/>
    </source>
</evidence>
<reference evidence="10 11" key="1">
    <citation type="submission" date="2020-04" db="EMBL/GenBank/DDBJ databases">
        <title>Description of novel Gluconacetobacter.</title>
        <authorList>
            <person name="Sombolestani A."/>
        </authorList>
    </citation>
    <scope>NUCLEOTIDE SEQUENCE [LARGE SCALE GENOMIC DNA]</scope>
    <source>
        <strain evidence="10 11">LMG 27800</strain>
    </source>
</reference>
<accession>A0A7W4KFE6</accession>
<dbReference type="AlphaFoldDB" id="A0A7W4KFE6"/>
<organism evidence="10 11">
    <name type="scientific">Gluconacetobacter takamatsuzukensis</name>
    <dbReference type="NCBI Taxonomy" id="1286190"/>
    <lineage>
        <taxon>Bacteria</taxon>
        <taxon>Pseudomonadati</taxon>
        <taxon>Pseudomonadota</taxon>
        <taxon>Alphaproteobacteria</taxon>
        <taxon>Acetobacterales</taxon>
        <taxon>Acetobacteraceae</taxon>
        <taxon>Gluconacetobacter</taxon>
    </lineage>
</organism>
<dbReference type="PANTHER" id="PTHR47245:SF2">
    <property type="entry name" value="PEPTIDYL-PROLYL CIS-TRANS ISOMERASE HP_0175-RELATED"/>
    <property type="match status" value="1"/>
</dbReference>
<dbReference type="PROSITE" id="PS50198">
    <property type="entry name" value="PPIC_PPIASE_2"/>
    <property type="match status" value="1"/>
</dbReference>
<keyword evidence="11" id="KW-1185">Reference proteome</keyword>
<keyword evidence="8" id="KW-0413">Isomerase</keyword>
<dbReference type="RefSeq" id="WP_182950438.1">
    <property type="nucleotide sequence ID" value="NZ_JABEQK010000010.1"/>
</dbReference>
<dbReference type="InterPro" id="IPR000297">
    <property type="entry name" value="PPIase_PpiC"/>
</dbReference>
<comment type="similarity">
    <text evidence="2">Belongs to the PpiC/parvulin rotamase family.</text>
</comment>
<dbReference type="Proteomes" id="UP000540556">
    <property type="component" value="Unassembled WGS sequence"/>
</dbReference>
<dbReference type="Pfam" id="PF00639">
    <property type="entry name" value="Rotamase"/>
    <property type="match status" value="1"/>
</dbReference>
<dbReference type="PANTHER" id="PTHR47245">
    <property type="entry name" value="PEPTIDYLPROLYL ISOMERASE"/>
    <property type="match status" value="1"/>
</dbReference>
<proteinExistence type="inferred from homology"/>
<keyword evidence="5 8" id="KW-0697">Rotamase</keyword>
<evidence type="ECO:0000256" key="1">
    <source>
        <dbReference type="ARBA" id="ARBA00000971"/>
    </source>
</evidence>
<dbReference type="InterPro" id="IPR050245">
    <property type="entry name" value="PrsA_foldase"/>
</dbReference>
<evidence type="ECO:0000256" key="3">
    <source>
        <dbReference type="ARBA" id="ARBA00013194"/>
    </source>
</evidence>
<evidence type="ECO:0000256" key="6">
    <source>
        <dbReference type="ARBA" id="ARBA00030642"/>
    </source>
</evidence>
<dbReference type="SUPFAM" id="SSF54534">
    <property type="entry name" value="FKBP-like"/>
    <property type="match status" value="1"/>
</dbReference>
<dbReference type="EMBL" id="JABEQK010000010">
    <property type="protein sequence ID" value="MBB2205893.1"/>
    <property type="molecule type" value="Genomic_DNA"/>
</dbReference>
<gene>
    <name evidence="10" type="ORF">HLH27_12835</name>
</gene>
<sequence>MISVNGIPIDEAALFREAARLRAAFAGEDPTLPPEERERQVRLWATENLIEQTLVREAAAAFTATALSDLTDGHIGMFRNRLFRDLPEIGLSAVRAAYDRRHPASLSPRKVSAAHIVRHVEPDGDATGAFGLMAAIFDRLMQGERFDVLAARYSDCPDDGGALGVVEPGDMVPGFDTVLFGLRESGISPPFRTVFGVHIVTVHRIIPPVRQPFDVCRAALAEALDHQQQEQAMDDWLRARRAVACVQGIAP</sequence>
<evidence type="ECO:0000256" key="8">
    <source>
        <dbReference type="PROSITE-ProRule" id="PRU00278"/>
    </source>
</evidence>
<comment type="catalytic activity">
    <reaction evidence="1">
        <text>[protein]-peptidylproline (omega=180) = [protein]-peptidylproline (omega=0)</text>
        <dbReference type="Rhea" id="RHEA:16237"/>
        <dbReference type="Rhea" id="RHEA-COMP:10747"/>
        <dbReference type="Rhea" id="RHEA-COMP:10748"/>
        <dbReference type="ChEBI" id="CHEBI:83833"/>
        <dbReference type="ChEBI" id="CHEBI:83834"/>
        <dbReference type="EC" id="5.2.1.8"/>
    </reaction>
</comment>
<feature type="domain" description="PpiC" evidence="9">
    <location>
        <begin position="108"/>
        <end position="204"/>
    </location>
</feature>
<dbReference type="GO" id="GO:0003755">
    <property type="term" value="F:peptidyl-prolyl cis-trans isomerase activity"/>
    <property type="evidence" value="ECO:0007669"/>
    <property type="project" value="UniProtKB-KW"/>
</dbReference>
<dbReference type="EC" id="5.2.1.8" evidence="3"/>
<comment type="caution">
    <text evidence="10">The sequence shown here is derived from an EMBL/GenBank/DDBJ whole genome shotgun (WGS) entry which is preliminary data.</text>
</comment>
<dbReference type="Gene3D" id="3.10.50.40">
    <property type="match status" value="1"/>
</dbReference>
<evidence type="ECO:0000256" key="2">
    <source>
        <dbReference type="ARBA" id="ARBA00007656"/>
    </source>
</evidence>